<evidence type="ECO:0000313" key="2">
    <source>
        <dbReference type="EMBL" id="CAD8195276.1"/>
    </source>
</evidence>
<dbReference type="AlphaFoldDB" id="A0A8S1X7Z5"/>
<proteinExistence type="predicted"/>
<organism evidence="2 3">
    <name type="scientific">Paramecium pentaurelia</name>
    <dbReference type="NCBI Taxonomy" id="43138"/>
    <lineage>
        <taxon>Eukaryota</taxon>
        <taxon>Sar</taxon>
        <taxon>Alveolata</taxon>
        <taxon>Ciliophora</taxon>
        <taxon>Intramacronucleata</taxon>
        <taxon>Oligohymenophorea</taxon>
        <taxon>Peniculida</taxon>
        <taxon>Parameciidae</taxon>
        <taxon>Paramecium</taxon>
    </lineage>
</organism>
<sequence>MGNVFCYERDDDNIHWKQQLESTCQVMKKQMCWAEPILIQLKDLRVSNKYQKQLHSFAQSYDESSISDIQKSYKSRQSLKEDRNIQTIIKRTGFTEEDLVENFIKPSRASFNLSIQSVTPSYIYHEKTSNIGMGGSQVNFQDQMCFFVQITDKIKEHFDQPNELGIMIIHFRHSINQQHQDHTFQYLHEQLTLFCRTLYETIVVYYDMINLKKKYQVHAVLLNEETMLNFIVNYVMSNEGIYKVLYNSLLKELGQIQKQTEQFFKHNQNISVEDMEIPKDFQLKSQQNPYSQAIKTLQKLNKKYGPSSKVKVIINFSQQIQQHVRDANENRGSSLLMQADDLLPIIKYILIKSQIYDIDVHLTYIEKLITNGMLNSTSGYYVVTLQAALSSLRKQQNPILDNDIKKIKERFHQLELQNRPRRMSENKKLSRLYSIPQKPKIMQNNQIRAQSTAYHQRFISLHT</sequence>
<dbReference type="InterPro" id="IPR051248">
    <property type="entry name" value="UPF0507/Ank_repeat_27"/>
</dbReference>
<dbReference type="Pfam" id="PF02204">
    <property type="entry name" value="VPS9"/>
    <property type="match status" value="1"/>
</dbReference>
<keyword evidence="3" id="KW-1185">Reference proteome</keyword>
<dbReference type="InterPro" id="IPR003123">
    <property type="entry name" value="VPS9"/>
</dbReference>
<evidence type="ECO:0000313" key="3">
    <source>
        <dbReference type="Proteomes" id="UP000689195"/>
    </source>
</evidence>
<dbReference type="PANTHER" id="PTHR24170:SF3">
    <property type="entry name" value="CHROMOSOME UNDETERMINED SCAFFOLD_166, WHOLE GENOME SHOTGUN SEQUENCE"/>
    <property type="match status" value="1"/>
</dbReference>
<name>A0A8S1X7Z5_9CILI</name>
<protein>
    <recommendedName>
        <fullName evidence="1">VPS9 domain-containing protein</fullName>
    </recommendedName>
</protein>
<comment type="caution">
    <text evidence="2">The sequence shown here is derived from an EMBL/GenBank/DDBJ whole genome shotgun (WGS) entry which is preliminary data.</text>
</comment>
<accession>A0A8S1X7Z5</accession>
<dbReference type="EMBL" id="CAJJDO010000109">
    <property type="protein sequence ID" value="CAD8195276.1"/>
    <property type="molecule type" value="Genomic_DNA"/>
</dbReference>
<dbReference type="PANTHER" id="PTHR24170">
    <property type="entry name" value="ANKYRIN REPEAT DOMAIN-CONTAINING PROTEIN 27"/>
    <property type="match status" value="1"/>
</dbReference>
<reference evidence="2" key="1">
    <citation type="submission" date="2021-01" db="EMBL/GenBank/DDBJ databases">
        <authorList>
            <consortium name="Genoscope - CEA"/>
            <person name="William W."/>
        </authorList>
    </citation>
    <scope>NUCLEOTIDE SEQUENCE</scope>
</reference>
<dbReference type="Proteomes" id="UP000689195">
    <property type="component" value="Unassembled WGS sequence"/>
</dbReference>
<dbReference type="PROSITE" id="PS51205">
    <property type="entry name" value="VPS9"/>
    <property type="match status" value="1"/>
</dbReference>
<feature type="domain" description="VPS9" evidence="1">
    <location>
        <begin position="254"/>
        <end position="401"/>
    </location>
</feature>
<dbReference type="OrthoDB" id="313567at2759"/>
<dbReference type="SMART" id="SM00167">
    <property type="entry name" value="VPS9"/>
    <property type="match status" value="1"/>
</dbReference>
<evidence type="ECO:0000259" key="1">
    <source>
        <dbReference type="PROSITE" id="PS51205"/>
    </source>
</evidence>
<gene>
    <name evidence="2" type="ORF">PPENT_87.1.T1090029</name>
</gene>